<proteinExistence type="predicted"/>
<comment type="caution">
    <text evidence="2">The sequence shown here is derived from an EMBL/GenBank/DDBJ whole genome shotgun (WGS) entry which is preliminary data.</text>
</comment>
<keyword evidence="1" id="KW-0472">Membrane</keyword>
<accession>A0A645IRH2</accession>
<organism evidence="2">
    <name type="scientific">bioreactor metagenome</name>
    <dbReference type="NCBI Taxonomy" id="1076179"/>
    <lineage>
        <taxon>unclassified sequences</taxon>
        <taxon>metagenomes</taxon>
        <taxon>ecological metagenomes</taxon>
    </lineage>
</organism>
<evidence type="ECO:0000256" key="1">
    <source>
        <dbReference type="SAM" id="Phobius"/>
    </source>
</evidence>
<sequence length="46" mass="5197">MDASLEAHDPGEHILDVIGIALFVVWIIAFQLKLFGFEKIARILFV</sequence>
<dbReference type="EMBL" id="VSSQ01119571">
    <property type="protein sequence ID" value="MPN52949.1"/>
    <property type="molecule type" value="Genomic_DNA"/>
</dbReference>
<feature type="transmembrane region" description="Helical" evidence="1">
    <location>
        <begin position="14"/>
        <end position="35"/>
    </location>
</feature>
<protein>
    <submittedName>
        <fullName evidence="2">Uncharacterized protein</fullName>
    </submittedName>
</protein>
<keyword evidence="1" id="KW-1133">Transmembrane helix</keyword>
<name>A0A645IRH2_9ZZZZ</name>
<dbReference type="AlphaFoldDB" id="A0A645IRH2"/>
<reference evidence="2" key="1">
    <citation type="submission" date="2019-08" db="EMBL/GenBank/DDBJ databases">
        <authorList>
            <person name="Kucharzyk K."/>
            <person name="Murdoch R.W."/>
            <person name="Higgins S."/>
            <person name="Loffler F."/>
        </authorList>
    </citation>
    <scope>NUCLEOTIDE SEQUENCE</scope>
</reference>
<keyword evidence="1" id="KW-0812">Transmembrane</keyword>
<evidence type="ECO:0000313" key="2">
    <source>
        <dbReference type="EMBL" id="MPN52949.1"/>
    </source>
</evidence>
<gene>
    <name evidence="2" type="ORF">SDC9_200612</name>
</gene>